<dbReference type="Gene3D" id="3.80.10.10">
    <property type="entry name" value="Ribonuclease Inhibitor"/>
    <property type="match status" value="2"/>
</dbReference>
<dbReference type="PROSITE" id="PS51450">
    <property type="entry name" value="LRR"/>
    <property type="match status" value="1"/>
</dbReference>
<keyword evidence="2 6" id="KW-0732">Signal</keyword>
<protein>
    <recommendedName>
        <fullName evidence="8">Connectin</fullName>
    </recommendedName>
</protein>
<keyword evidence="3" id="KW-0677">Repeat</keyword>
<feature type="chain" id="PRO_5006070387" description="Connectin" evidence="6">
    <location>
        <begin position="24"/>
        <end position="546"/>
    </location>
</feature>
<feature type="compositionally biased region" description="Basic residues" evidence="5">
    <location>
        <begin position="464"/>
        <end position="480"/>
    </location>
</feature>
<dbReference type="PANTHER" id="PTHR45842">
    <property type="entry name" value="SYNAPTIC ADHESION-LIKE MOLECULE SALM"/>
    <property type="match status" value="1"/>
</dbReference>
<feature type="compositionally biased region" description="Pro residues" evidence="5">
    <location>
        <begin position="501"/>
        <end position="511"/>
    </location>
</feature>
<dbReference type="PANTHER" id="PTHR45842:SF12">
    <property type="entry name" value="KEKKON 5, ISOFORM A"/>
    <property type="match status" value="1"/>
</dbReference>
<evidence type="ECO:0008006" key="8">
    <source>
        <dbReference type="Google" id="ProtNLM"/>
    </source>
</evidence>
<dbReference type="Pfam" id="PF13855">
    <property type="entry name" value="LRR_8"/>
    <property type="match status" value="2"/>
</dbReference>
<evidence type="ECO:0000256" key="5">
    <source>
        <dbReference type="SAM" id="MobiDB-lite"/>
    </source>
</evidence>
<reference evidence="7" key="1">
    <citation type="submission" date="2015-09" db="EMBL/GenBank/DDBJ databases">
        <title>Scylla olivacea transcriptome.</title>
        <authorList>
            <person name="Ikhwanuddin M."/>
        </authorList>
    </citation>
    <scope>NUCLEOTIDE SEQUENCE</scope>
</reference>
<evidence type="ECO:0000256" key="3">
    <source>
        <dbReference type="ARBA" id="ARBA00022737"/>
    </source>
</evidence>
<keyword evidence="4" id="KW-0325">Glycoprotein</keyword>
<dbReference type="Pfam" id="PF00560">
    <property type="entry name" value="LRR_1"/>
    <property type="match status" value="1"/>
</dbReference>
<keyword evidence="1" id="KW-0433">Leucine-rich repeat</keyword>
<organism evidence="7">
    <name type="scientific">Scylla olivacea</name>
    <name type="common">Orange mud crab</name>
    <name type="synonym">Cancer olivacea</name>
    <dbReference type="NCBI Taxonomy" id="85551"/>
    <lineage>
        <taxon>Eukaryota</taxon>
        <taxon>Metazoa</taxon>
        <taxon>Ecdysozoa</taxon>
        <taxon>Arthropoda</taxon>
        <taxon>Crustacea</taxon>
        <taxon>Multicrustacea</taxon>
        <taxon>Malacostraca</taxon>
        <taxon>Eumalacostraca</taxon>
        <taxon>Eucarida</taxon>
        <taxon>Decapoda</taxon>
        <taxon>Pleocyemata</taxon>
        <taxon>Brachyura</taxon>
        <taxon>Eubrachyura</taxon>
        <taxon>Portunoidea</taxon>
        <taxon>Portunidae</taxon>
        <taxon>Portuninae</taxon>
        <taxon>Scylla</taxon>
    </lineage>
</organism>
<evidence type="ECO:0000256" key="6">
    <source>
        <dbReference type="SAM" id="SignalP"/>
    </source>
</evidence>
<dbReference type="EMBL" id="GDRN01085074">
    <property type="protein sequence ID" value="JAI61403.1"/>
    <property type="molecule type" value="Transcribed_RNA"/>
</dbReference>
<evidence type="ECO:0000256" key="2">
    <source>
        <dbReference type="ARBA" id="ARBA00022729"/>
    </source>
</evidence>
<dbReference type="FunFam" id="3.80.10.10:FF:001164">
    <property type="entry name" value="GH01279p"/>
    <property type="match status" value="1"/>
</dbReference>
<evidence type="ECO:0000313" key="7">
    <source>
        <dbReference type="EMBL" id="JAI61403.1"/>
    </source>
</evidence>
<dbReference type="SUPFAM" id="SSF52058">
    <property type="entry name" value="L domain-like"/>
    <property type="match status" value="1"/>
</dbReference>
<dbReference type="InterPro" id="IPR032675">
    <property type="entry name" value="LRR_dom_sf"/>
</dbReference>
<evidence type="ECO:0000256" key="1">
    <source>
        <dbReference type="ARBA" id="ARBA00022614"/>
    </source>
</evidence>
<dbReference type="InterPro" id="IPR003591">
    <property type="entry name" value="Leu-rich_rpt_typical-subtyp"/>
</dbReference>
<evidence type="ECO:0000256" key="4">
    <source>
        <dbReference type="ARBA" id="ARBA00023180"/>
    </source>
</evidence>
<name>A0A0P4W729_SCYOL</name>
<sequence>MLPEKLLFHVKLLFCMVVVATEGKKKKKNRKQADEPEVASILEAGFNMCDINPPEVIYCYCDVLDLDKAEEGNCWIFNDTSENEYIWEGFMSQTKIKRLTLHLRPDGTLKNIPTVAVLHLPSIEMFEVQYATFKTVRAYSFGNSTTLAKVSLSRNSIATLARNAFTHLPSLDTLSLGENHISEINRHVFADLPKLTKLYIDRNNITIVHDRAFQGLHSLVELDLFSNQIHVITPDTFKGLQSLERLDLHKNRIEVIGDKTFRDLQALRTLDLQENSLKYIAPNGFHGLERLQRLNLQDNKLLTLGNEVFKPAPSILHLDIRANVLETLTLETVQPLLENLNNDTMQFFLEGNNFRCDKRLSWMFSLRNSTRSLSLRRNLDEVICYLEGTTMPPRLAEDETVTPAYETTTLGIGPMMKLLALREAELPDPMMRWMQTADPDDCLEEEAEQGSSQSPAREDDERHGRRRGGRVRNGRKRANQKNKAQNDMAPVDNEVEDEPGMPLPDAQPPAPVQESRSHENSAISWSHASPALLALCLLLLQHDQPH</sequence>
<dbReference type="InterPro" id="IPR001611">
    <property type="entry name" value="Leu-rich_rpt"/>
</dbReference>
<dbReference type="SMART" id="SM00369">
    <property type="entry name" value="LRR_TYP"/>
    <property type="match status" value="7"/>
</dbReference>
<feature type="signal peptide" evidence="6">
    <location>
        <begin position="1"/>
        <end position="23"/>
    </location>
</feature>
<feature type="region of interest" description="Disordered" evidence="5">
    <location>
        <begin position="442"/>
        <end position="523"/>
    </location>
</feature>
<dbReference type="AlphaFoldDB" id="A0A0P4W729"/>
<dbReference type="InterPro" id="IPR050467">
    <property type="entry name" value="LRFN"/>
</dbReference>
<accession>A0A0P4W729</accession>
<proteinExistence type="predicted"/>